<protein>
    <submittedName>
        <fullName evidence="1">Uncharacterized protein</fullName>
    </submittedName>
</protein>
<evidence type="ECO:0000313" key="1">
    <source>
        <dbReference type="EMBL" id="ONI14436.1"/>
    </source>
</evidence>
<organism evidence="1 2">
    <name type="scientific">Prunus persica</name>
    <name type="common">Peach</name>
    <name type="synonym">Amygdalus persica</name>
    <dbReference type="NCBI Taxonomy" id="3760"/>
    <lineage>
        <taxon>Eukaryota</taxon>
        <taxon>Viridiplantae</taxon>
        <taxon>Streptophyta</taxon>
        <taxon>Embryophyta</taxon>
        <taxon>Tracheophyta</taxon>
        <taxon>Spermatophyta</taxon>
        <taxon>Magnoliopsida</taxon>
        <taxon>eudicotyledons</taxon>
        <taxon>Gunneridae</taxon>
        <taxon>Pentapetalae</taxon>
        <taxon>rosids</taxon>
        <taxon>fabids</taxon>
        <taxon>Rosales</taxon>
        <taxon>Rosaceae</taxon>
        <taxon>Amygdaloideae</taxon>
        <taxon>Amygdaleae</taxon>
        <taxon>Prunus</taxon>
    </lineage>
</organism>
<reference evidence="1 2" key="1">
    <citation type="journal article" date="2013" name="Nat. Genet.">
        <title>The high-quality draft genome of peach (Prunus persica) identifies unique patterns of genetic diversity, domestication and genome evolution.</title>
        <authorList>
            <consortium name="International Peach Genome Initiative"/>
            <person name="Verde I."/>
            <person name="Abbott A.G."/>
            <person name="Scalabrin S."/>
            <person name="Jung S."/>
            <person name="Shu S."/>
            <person name="Marroni F."/>
            <person name="Zhebentyayeva T."/>
            <person name="Dettori M.T."/>
            <person name="Grimwood J."/>
            <person name="Cattonaro F."/>
            <person name="Zuccolo A."/>
            <person name="Rossini L."/>
            <person name="Jenkins J."/>
            <person name="Vendramin E."/>
            <person name="Meisel L.A."/>
            <person name="Decroocq V."/>
            <person name="Sosinski B."/>
            <person name="Prochnik S."/>
            <person name="Mitros T."/>
            <person name="Policriti A."/>
            <person name="Cipriani G."/>
            <person name="Dondini L."/>
            <person name="Ficklin S."/>
            <person name="Goodstein D.M."/>
            <person name="Xuan P."/>
            <person name="Del Fabbro C."/>
            <person name="Aramini V."/>
            <person name="Copetti D."/>
            <person name="Gonzalez S."/>
            <person name="Horner D.S."/>
            <person name="Falchi R."/>
            <person name="Lucas S."/>
            <person name="Mica E."/>
            <person name="Maldonado J."/>
            <person name="Lazzari B."/>
            <person name="Bielenberg D."/>
            <person name="Pirona R."/>
            <person name="Miculan M."/>
            <person name="Barakat A."/>
            <person name="Testolin R."/>
            <person name="Stella A."/>
            <person name="Tartarini S."/>
            <person name="Tonutti P."/>
            <person name="Arus P."/>
            <person name="Orellana A."/>
            <person name="Wells C."/>
            <person name="Main D."/>
            <person name="Vizzotto G."/>
            <person name="Silva H."/>
            <person name="Salamini F."/>
            <person name="Schmutz J."/>
            <person name="Morgante M."/>
            <person name="Rokhsar D.S."/>
        </authorList>
    </citation>
    <scope>NUCLEOTIDE SEQUENCE [LARGE SCALE GENOMIC DNA]</scope>
    <source>
        <strain evidence="2">cv. Nemared</strain>
    </source>
</reference>
<dbReference type="Gramene" id="ONI14436">
    <property type="protein sequence ID" value="ONI14436"/>
    <property type="gene ID" value="PRUPE_4G280800"/>
</dbReference>
<dbReference type="OMA" id="MFTPSWT"/>
<accession>M5XA68</accession>
<dbReference type="PANTHER" id="PTHR46354:SF4">
    <property type="entry name" value="PROTEIN DOG1-LIKE 3"/>
    <property type="match status" value="1"/>
</dbReference>
<dbReference type="PROSITE" id="PS51806">
    <property type="entry name" value="DOG1"/>
    <property type="match status" value="1"/>
</dbReference>
<keyword evidence="2" id="KW-1185">Reference proteome</keyword>
<dbReference type="HOGENOM" id="CLU_024782_2_1_1"/>
<sequence length="277" mass="31838">MTDNIFDEHESFHNFFECWLSEQNQHLQDLIIASENNQTTRNNLYNGNTTTTAAANTNTSLRTLVERVVKHYEQYYEAKSRWVKQDVLRMLSPSWTTSLEDAFLWIGGWRPSMAFHLFYSKSGLQLEARLTELIEGLGTGDLADISQHQLMQVDHLQRRTVKEERDITEKMAKQQESVADTSMVELAHMTTELMSTNGGHEHEAEEDRVECVVASKEQCLEEILQRADSLRLKTLKAITHILTPIQAVHFLIAAAELHLRLHDWGKKEDARSRGNSS</sequence>
<dbReference type="eggNOG" id="ENOG502QR15">
    <property type="taxonomic scope" value="Eukaryota"/>
</dbReference>
<gene>
    <name evidence="1" type="ORF">PRUPE_4G280800</name>
</gene>
<dbReference type="PANTHER" id="PTHR46354">
    <property type="entry name" value="DOG1 DOMAIN-CONTAINING PROTEIN"/>
    <property type="match status" value="1"/>
</dbReference>
<dbReference type="EMBL" id="CM007654">
    <property type="protein sequence ID" value="ONI14436.1"/>
    <property type="molecule type" value="Genomic_DNA"/>
</dbReference>
<dbReference type="KEGG" id="pper:18781492"/>
<dbReference type="Pfam" id="PF14144">
    <property type="entry name" value="DOG1"/>
    <property type="match status" value="1"/>
</dbReference>
<dbReference type="InterPro" id="IPR051886">
    <property type="entry name" value="Seed_Dev/Stress_Resp_Reg"/>
</dbReference>
<evidence type="ECO:0000313" key="2">
    <source>
        <dbReference type="Proteomes" id="UP000006882"/>
    </source>
</evidence>
<dbReference type="AlphaFoldDB" id="M5XA68"/>
<dbReference type="SMR" id="M5XA68"/>
<dbReference type="GO" id="GO:0043565">
    <property type="term" value="F:sequence-specific DNA binding"/>
    <property type="evidence" value="ECO:0007669"/>
    <property type="project" value="InterPro"/>
</dbReference>
<proteinExistence type="predicted"/>
<dbReference type="Proteomes" id="UP000006882">
    <property type="component" value="Chromosome G4"/>
</dbReference>
<dbReference type="GO" id="GO:0006351">
    <property type="term" value="P:DNA-templated transcription"/>
    <property type="evidence" value="ECO:0007669"/>
    <property type="project" value="InterPro"/>
</dbReference>
<dbReference type="InterPro" id="IPR025422">
    <property type="entry name" value="TGA_domain"/>
</dbReference>
<dbReference type="STRING" id="3760.M5XA68"/>
<name>M5XA68_PRUPE</name>
<dbReference type="OrthoDB" id="542841at2759"/>